<dbReference type="SUPFAM" id="SSF57756">
    <property type="entry name" value="Retrovirus zinc finger-like domains"/>
    <property type="match status" value="1"/>
</dbReference>
<dbReference type="EMBL" id="JAEVFJ010000029">
    <property type="protein sequence ID" value="KAH8093238.1"/>
    <property type="molecule type" value="Genomic_DNA"/>
</dbReference>
<evidence type="ECO:0000313" key="6">
    <source>
        <dbReference type="Proteomes" id="UP000813824"/>
    </source>
</evidence>
<feature type="domain" description="CCHC-type" evidence="4">
    <location>
        <begin position="349"/>
        <end position="365"/>
    </location>
</feature>
<feature type="region of interest" description="Disordered" evidence="3">
    <location>
        <begin position="381"/>
        <end position="401"/>
    </location>
</feature>
<dbReference type="InterPro" id="IPR036875">
    <property type="entry name" value="Znf_CCHC_sf"/>
</dbReference>
<keyword evidence="2" id="KW-0479">Metal-binding</keyword>
<dbReference type="OrthoDB" id="3049938at2759"/>
<protein>
    <recommendedName>
        <fullName evidence="4">CCHC-type domain-containing protein</fullName>
    </recommendedName>
</protein>
<feature type="region of interest" description="Disordered" evidence="3">
    <location>
        <begin position="83"/>
        <end position="103"/>
    </location>
</feature>
<dbReference type="Pfam" id="PF00098">
    <property type="entry name" value="zf-CCHC"/>
    <property type="match status" value="1"/>
</dbReference>
<evidence type="ECO:0000259" key="4">
    <source>
        <dbReference type="PROSITE" id="PS50158"/>
    </source>
</evidence>
<keyword evidence="1" id="KW-0507">mRNA processing</keyword>
<feature type="compositionally biased region" description="Basic and acidic residues" evidence="3">
    <location>
        <begin position="281"/>
        <end position="296"/>
    </location>
</feature>
<dbReference type="AlphaFoldDB" id="A0A8K0UJF0"/>
<dbReference type="Proteomes" id="UP000813824">
    <property type="component" value="Unassembled WGS sequence"/>
</dbReference>
<keyword evidence="6" id="KW-1185">Reference proteome</keyword>
<dbReference type="InterPro" id="IPR032567">
    <property type="entry name" value="RTL1-rel"/>
</dbReference>
<dbReference type="PANTHER" id="PTHR15503">
    <property type="entry name" value="LDOC1 RELATED"/>
    <property type="match status" value="1"/>
</dbReference>
<dbReference type="GO" id="GO:0008270">
    <property type="term" value="F:zinc ion binding"/>
    <property type="evidence" value="ECO:0007669"/>
    <property type="project" value="UniProtKB-KW"/>
</dbReference>
<dbReference type="GO" id="GO:0003676">
    <property type="term" value="F:nucleic acid binding"/>
    <property type="evidence" value="ECO:0007669"/>
    <property type="project" value="InterPro"/>
</dbReference>
<evidence type="ECO:0000256" key="2">
    <source>
        <dbReference type="PROSITE-ProRule" id="PRU00047"/>
    </source>
</evidence>
<reference evidence="5" key="1">
    <citation type="journal article" date="2021" name="New Phytol.">
        <title>Evolutionary innovations through gain and loss of genes in the ectomycorrhizal Boletales.</title>
        <authorList>
            <person name="Wu G."/>
            <person name="Miyauchi S."/>
            <person name="Morin E."/>
            <person name="Kuo A."/>
            <person name="Drula E."/>
            <person name="Varga T."/>
            <person name="Kohler A."/>
            <person name="Feng B."/>
            <person name="Cao Y."/>
            <person name="Lipzen A."/>
            <person name="Daum C."/>
            <person name="Hundley H."/>
            <person name="Pangilinan J."/>
            <person name="Johnson J."/>
            <person name="Barry K."/>
            <person name="LaButti K."/>
            <person name="Ng V."/>
            <person name="Ahrendt S."/>
            <person name="Min B."/>
            <person name="Choi I.G."/>
            <person name="Park H."/>
            <person name="Plett J.M."/>
            <person name="Magnuson J."/>
            <person name="Spatafora J.W."/>
            <person name="Nagy L.G."/>
            <person name="Henrissat B."/>
            <person name="Grigoriev I.V."/>
            <person name="Yang Z.L."/>
            <person name="Xu J."/>
            <person name="Martin F.M."/>
        </authorList>
    </citation>
    <scope>NUCLEOTIDE SEQUENCE</scope>
    <source>
        <strain evidence="5">KKN 215</strain>
    </source>
</reference>
<dbReference type="PROSITE" id="PS50158">
    <property type="entry name" value="ZF_CCHC"/>
    <property type="match status" value="1"/>
</dbReference>
<dbReference type="GO" id="GO:0006397">
    <property type="term" value="P:mRNA processing"/>
    <property type="evidence" value="ECO:0007669"/>
    <property type="project" value="UniProtKB-KW"/>
</dbReference>
<evidence type="ECO:0000256" key="1">
    <source>
        <dbReference type="ARBA" id="ARBA00022664"/>
    </source>
</evidence>
<dbReference type="PANTHER" id="PTHR15503:SF22">
    <property type="entry name" value="TRANSPOSON TY3-I GAG POLYPROTEIN"/>
    <property type="match status" value="1"/>
</dbReference>
<keyword evidence="2" id="KW-0863">Zinc-finger</keyword>
<feature type="compositionally biased region" description="Low complexity" evidence="3">
    <location>
        <begin position="83"/>
        <end position="97"/>
    </location>
</feature>
<evidence type="ECO:0000256" key="3">
    <source>
        <dbReference type="SAM" id="MobiDB-lite"/>
    </source>
</evidence>
<sequence length="401" mass="45212">MSGLPPIPTQPPNPDEWAAFAHHLEQYLQQREQAQQAQIATITQAAQQAATTNSSPQVVGLGIADAIKDAVKDHLFAAISNAPSTAAPSQTSATNPTRPSKIKVATPEDYDGDMSKTDNFLHAVSLVHQSDRILYGDSTDGHRNRILVTLSYMNKGRAAAWARNRNTTMHDDEQHGTLPNWDTFLAQFKLAFADPNPKATAQAKLENHRMTEGMDFKTFNSTFEQYQSDTGYDDEALLRLYKRNISSRLYNLVYGSYPQPKTLQSWKDRAFAMDNAYQEKLQDDSQVRRRTNDTSHTRSYPSRTTTYSAPKTTTGFSASTPTYTTAAPSTASTNDVVPMDVDASRRPNRRCYNCDEMGHISRYCPHKREKKYTVRELLQLLTPEEKEGKKEKKEDFQEARE</sequence>
<proteinExistence type="predicted"/>
<dbReference type="InterPro" id="IPR005162">
    <property type="entry name" value="Retrotrans_gag_dom"/>
</dbReference>
<evidence type="ECO:0000313" key="5">
    <source>
        <dbReference type="EMBL" id="KAH8093238.1"/>
    </source>
</evidence>
<dbReference type="InterPro" id="IPR001878">
    <property type="entry name" value="Znf_CCHC"/>
</dbReference>
<organism evidence="5 6">
    <name type="scientific">Cristinia sonorae</name>
    <dbReference type="NCBI Taxonomy" id="1940300"/>
    <lineage>
        <taxon>Eukaryota</taxon>
        <taxon>Fungi</taxon>
        <taxon>Dikarya</taxon>
        <taxon>Basidiomycota</taxon>
        <taxon>Agaricomycotina</taxon>
        <taxon>Agaricomycetes</taxon>
        <taxon>Agaricomycetidae</taxon>
        <taxon>Agaricales</taxon>
        <taxon>Pleurotineae</taxon>
        <taxon>Stephanosporaceae</taxon>
        <taxon>Cristinia</taxon>
    </lineage>
</organism>
<comment type="caution">
    <text evidence="5">The sequence shown here is derived from an EMBL/GenBank/DDBJ whole genome shotgun (WGS) entry which is preliminary data.</text>
</comment>
<dbReference type="SMART" id="SM00343">
    <property type="entry name" value="ZnF_C2HC"/>
    <property type="match status" value="1"/>
</dbReference>
<feature type="compositionally biased region" description="Basic and acidic residues" evidence="3">
    <location>
        <begin position="383"/>
        <end position="401"/>
    </location>
</feature>
<feature type="compositionally biased region" description="Low complexity" evidence="3">
    <location>
        <begin position="317"/>
        <end position="333"/>
    </location>
</feature>
<accession>A0A8K0UJF0</accession>
<feature type="compositionally biased region" description="Low complexity" evidence="3">
    <location>
        <begin position="297"/>
        <end position="308"/>
    </location>
</feature>
<dbReference type="Pfam" id="PF03732">
    <property type="entry name" value="Retrotrans_gag"/>
    <property type="match status" value="1"/>
</dbReference>
<name>A0A8K0UJF0_9AGAR</name>
<dbReference type="Gene3D" id="4.10.60.10">
    <property type="entry name" value="Zinc finger, CCHC-type"/>
    <property type="match status" value="1"/>
</dbReference>
<keyword evidence="2" id="KW-0862">Zinc</keyword>
<feature type="region of interest" description="Disordered" evidence="3">
    <location>
        <begin position="281"/>
        <end position="336"/>
    </location>
</feature>
<gene>
    <name evidence="5" type="ORF">BXZ70DRAFT_897483</name>
</gene>